<name>A0A8B6DBC5_MYTGA</name>
<feature type="domain" description="Mab-21-like HhH/H2TH-like" evidence="1">
    <location>
        <begin position="202"/>
        <end position="294"/>
    </location>
</feature>
<dbReference type="Proteomes" id="UP000596742">
    <property type="component" value="Unassembled WGS sequence"/>
</dbReference>
<evidence type="ECO:0000313" key="3">
    <source>
        <dbReference type="EMBL" id="VDI18889.1"/>
    </source>
</evidence>
<dbReference type="Gene3D" id="1.10.1410.40">
    <property type="match status" value="1"/>
</dbReference>
<dbReference type="OrthoDB" id="6112914at2759"/>
<gene>
    <name evidence="2" type="ORF">MGAL_10B035722</name>
    <name evidence="3" type="ORF">MGAL_10B079001</name>
</gene>
<keyword evidence="4" id="KW-1185">Reference proteome</keyword>
<dbReference type="PANTHER" id="PTHR10656:SF69">
    <property type="entry name" value="MAB-21-LIKE HHH_H2TH-LIKE DOMAIN-CONTAINING PROTEIN"/>
    <property type="match status" value="1"/>
</dbReference>
<evidence type="ECO:0000259" key="1">
    <source>
        <dbReference type="Pfam" id="PF20266"/>
    </source>
</evidence>
<dbReference type="EMBL" id="UYJE01003079">
    <property type="protein sequence ID" value="VDI16352.1"/>
    <property type="molecule type" value="Genomic_DNA"/>
</dbReference>
<proteinExistence type="predicted"/>
<dbReference type="AlphaFoldDB" id="A0A8B6DBC5"/>
<sequence>MTSGSKGEGLNLNGSDTDFMFFDRCGQVYESEAEVVIEGTRLPFIMNTEDTPPCFTQLYLLTHHQNQTLVRVSVSLMNMLDKNHLGYAFSSELFRLTQLSHVSSVALSSKIHGPCISDEYDQHDFAYCLKCDTWISQAKPWTRRPRTAWPSPELISKIISCGVLFVPIGCKGSINENLEWRISFSVGEKFLTFSFSHTQLLCYAMLKLLLKEIIEKYGDLKGLLCSYFLKTLMFWILEETEPYSWRPNNLIPCFMACLQRLLYCVEYSILSHYFIPDNNLFLLRFNTSNKEALTTLLKNVYGHGIHCFSFSETLQDYQSQCYNITESFISENNRFLQHFMPSYCTILNYGRVESLSRLLYNFLHHSRTRVLKRLFAIQISAAFKFTPVSSMYQTSSNKQHYLIYKHHLSHLMIGLQSDAISGLLMLASFFYVAKHYFASLTILRHTLGKYTDETIYLRIFKNIAIYDMQHHVVNLTMKDTFHTILKLLTTRSFQVDHKSAIVPQELQQDVSSNCTVFHPLPFAHFLHFLCCYHLHDIMSSRESLKQLEQVNRTILESCSFVSHPVSLNTVIMCGIAHQLLDEIHTARRAFQGTATLDKDNLTSAASRLYNLFQ</sequence>
<dbReference type="SMART" id="SM01265">
    <property type="entry name" value="Mab-21"/>
    <property type="match status" value="1"/>
</dbReference>
<reference evidence="2" key="1">
    <citation type="submission" date="2018-11" db="EMBL/GenBank/DDBJ databases">
        <authorList>
            <person name="Alioto T."/>
            <person name="Alioto T."/>
        </authorList>
    </citation>
    <scope>NUCLEOTIDE SEQUENCE</scope>
</reference>
<dbReference type="InterPro" id="IPR024810">
    <property type="entry name" value="MAB21L/cGLR"/>
</dbReference>
<evidence type="ECO:0000313" key="2">
    <source>
        <dbReference type="EMBL" id="VDI16352.1"/>
    </source>
</evidence>
<organism evidence="2 4">
    <name type="scientific">Mytilus galloprovincialis</name>
    <name type="common">Mediterranean mussel</name>
    <dbReference type="NCBI Taxonomy" id="29158"/>
    <lineage>
        <taxon>Eukaryota</taxon>
        <taxon>Metazoa</taxon>
        <taxon>Spiralia</taxon>
        <taxon>Lophotrochozoa</taxon>
        <taxon>Mollusca</taxon>
        <taxon>Bivalvia</taxon>
        <taxon>Autobranchia</taxon>
        <taxon>Pteriomorphia</taxon>
        <taxon>Mytilida</taxon>
        <taxon>Mytiloidea</taxon>
        <taxon>Mytilidae</taxon>
        <taxon>Mytilinae</taxon>
        <taxon>Mytilus</taxon>
    </lineage>
</organism>
<dbReference type="InterPro" id="IPR046906">
    <property type="entry name" value="Mab-21_HhH/H2TH-like"/>
</dbReference>
<comment type="caution">
    <text evidence="2">The sequence shown here is derived from an EMBL/GenBank/DDBJ whole genome shotgun (WGS) entry which is preliminary data.</text>
</comment>
<protein>
    <recommendedName>
        <fullName evidence="1">Mab-21-like HhH/H2TH-like domain-containing protein</fullName>
    </recommendedName>
</protein>
<evidence type="ECO:0000313" key="4">
    <source>
        <dbReference type="Proteomes" id="UP000596742"/>
    </source>
</evidence>
<dbReference type="EMBL" id="UYJE01003388">
    <property type="protein sequence ID" value="VDI18889.1"/>
    <property type="molecule type" value="Genomic_DNA"/>
</dbReference>
<dbReference type="Pfam" id="PF20266">
    <property type="entry name" value="Mab-21_C"/>
    <property type="match status" value="1"/>
</dbReference>
<dbReference type="PANTHER" id="PTHR10656">
    <property type="entry name" value="CELL FATE DETERMINING PROTEIN MAB21-RELATED"/>
    <property type="match status" value="1"/>
</dbReference>
<accession>A0A8B6DBC5</accession>